<dbReference type="AlphaFoldDB" id="A0A4V1Z135"/>
<feature type="transmembrane region" description="Helical" evidence="1">
    <location>
        <begin position="25"/>
        <end position="44"/>
    </location>
</feature>
<keyword evidence="3" id="KW-1185">Reference proteome</keyword>
<organism evidence="2 3">
    <name type="scientific">Nocardioides iriomotensis</name>
    <dbReference type="NCBI Taxonomy" id="715784"/>
    <lineage>
        <taxon>Bacteria</taxon>
        <taxon>Bacillati</taxon>
        <taxon>Actinomycetota</taxon>
        <taxon>Actinomycetes</taxon>
        <taxon>Propionibacteriales</taxon>
        <taxon>Nocardioidaceae</taxon>
        <taxon>Nocardioides</taxon>
    </lineage>
</organism>
<evidence type="ECO:0008006" key="4">
    <source>
        <dbReference type="Google" id="ProtNLM"/>
    </source>
</evidence>
<protein>
    <recommendedName>
        <fullName evidence="4">Integral membrane protein</fullName>
    </recommendedName>
</protein>
<accession>A0A4V1Z135</accession>
<evidence type="ECO:0000256" key="1">
    <source>
        <dbReference type="SAM" id="Phobius"/>
    </source>
</evidence>
<sequence length="144" mass="14771">MSVHDVSTATTSPTVARPVAWRRTLGIVAGVTALAGLAGAVQLVTGTFTPPVSDLDPLGLDSWVLPGLWLATSVAVPCGVVAVLAWRRSRRLGTAAVVAGLLLALELVVQVPFVGPSMLQAVMGTVAGLLVVLGLLSRRQEGSR</sequence>
<evidence type="ECO:0000313" key="2">
    <source>
        <dbReference type="EMBL" id="RYU09526.1"/>
    </source>
</evidence>
<feature type="transmembrane region" description="Helical" evidence="1">
    <location>
        <begin position="92"/>
        <end position="111"/>
    </location>
</feature>
<dbReference type="RefSeq" id="WP_129989291.1">
    <property type="nucleotide sequence ID" value="NZ_SDPU01000035.1"/>
</dbReference>
<feature type="transmembrane region" description="Helical" evidence="1">
    <location>
        <begin position="64"/>
        <end position="85"/>
    </location>
</feature>
<evidence type="ECO:0000313" key="3">
    <source>
        <dbReference type="Proteomes" id="UP000291189"/>
    </source>
</evidence>
<keyword evidence="1" id="KW-1133">Transmembrane helix</keyword>
<dbReference type="Proteomes" id="UP000291189">
    <property type="component" value="Unassembled WGS sequence"/>
</dbReference>
<keyword evidence="1" id="KW-0472">Membrane</keyword>
<gene>
    <name evidence="2" type="ORF">ETU37_20990</name>
</gene>
<dbReference type="EMBL" id="SDPU01000035">
    <property type="protein sequence ID" value="RYU09526.1"/>
    <property type="molecule type" value="Genomic_DNA"/>
</dbReference>
<reference evidence="2 3" key="1">
    <citation type="submission" date="2019-01" db="EMBL/GenBank/DDBJ databases">
        <title>Nocardioides guangzhouensis sp. nov., an actinobacterium isolated from soil.</title>
        <authorList>
            <person name="Fu Y."/>
            <person name="Cai Y."/>
            <person name="Lin Z."/>
            <person name="Chen P."/>
        </authorList>
    </citation>
    <scope>NUCLEOTIDE SEQUENCE [LARGE SCALE GENOMIC DNA]</scope>
    <source>
        <strain evidence="2 3">NBRC 105384</strain>
    </source>
</reference>
<feature type="transmembrane region" description="Helical" evidence="1">
    <location>
        <begin position="117"/>
        <end position="136"/>
    </location>
</feature>
<dbReference type="OrthoDB" id="3630027at2"/>
<comment type="caution">
    <text evidence="2">The sequence shown here is derived from an EMBL/GenBank/DDBJ whole genome shotgun (WGS) entry which is preliminary data.</text>
</comment>
<keyword evidence="1" id="KW-0812">Transmembrane</keyword>
<proteinExistence type="predicted"/>
<name>A0A4V1Z135_9ACTN</name>